<evidence type="ECO:0000256" key="16">
    <source>
        <dbReference type="PROSITE-ProRule" id="PRU00043"/>
    </source>
</evidence>
<dbReference type="SMART" id="SM00179">
    <property type="entry name" value="EGF_CA"/>
    <property type="match status" value="3"/>
</dbReference>
<feature type="chain" id="PRO_5045432849" evidence="21">
    <location>
        <begin position="29"/>
        <end position="3276"/>
    </location>
</feature>
<keyword evidence="21" id="KW-0732">Signal</keyword>
<evidence type="ECO:0000256" key="21">
    <source>
        <dbReference type="SAM" id="SignalP"/>
    </source>
</evidence>
<keyword evidence="2" id="KW-0217">Developmental protein</keyword>
<dbReference type="InterPro" id="IPR013320">
    <property type="entry name" value="ConA-like_dom_sf"/>
</dbReference>
<evidence type="ECO:0000259" key="24">
    <source>
        <dbReference type="PROSITE" id="PS50027"/>
    </source>
</evidence>
<keyword evidence="4 17" id="KW-0245">EGF-like domain</keyword>
<evidence type="ECO:0000256" key="20">
    <source>
        <dbReference type="SAM" id="Phobius"/>
    </source>
</evidence>
<feature type="domain" description="Cadherin" evidence="28">
    <location>
        <begin position="632"/>
        <end position="742"/>
    </location>
</feature>
<feature type="domain" description="G-protein coupled receptors family 2 profile 2" evidence="27">
    <location>
        <begin position="2613"/>
        <end position="2854"/>
    </location>
</feature>
<feature type="transmembrane region" description="Helical" evidence="20">
    <location>
        <begin position="2689"/>
        <end position="2709"/>
    </location>
</feature>
<feature type="transmembrane region" description="Helical" evidence="20">
    <location>
        <begin position="2650"/>
        <end position="2669"/>
    </location>
</feature>
<dbReference type="InterPro" id="IPR015919">
    <property type="entry name" value="Cadherin-like_sf"/>
</dbReference>
<feature type="disulfide bond" evidence="17">
    <location>
        <begin position="1454"/>
        <end position="1463"/>
    </location>
</feature>
<evidence type="ECO:0000259" key="27">
    <source>
        <dbReference type="PROSITE" id="PS50261"/>
    </source>
</evidence>
<keyword evidence="8 20" id="KW-1133">Transmembrane helix</keyword>
<keyword evidence="12" id="KW-0675">Receptor</keyword>
<dbReference type="CDD" id="cd00110">
    <property type="entry name" value="LamG"/>
    <property type="match status" value="2"/>
</dbReference>
<dbReference type="InterPro" id="IPR046338">
    <property type="entry name" value="GAIN_dom_sf"/>
</dbReference>
<feature type="compositionally biased region" description="Low complexity" evidence="19">
    <location>
        <begin position="2943"/>
        <end position="2954"/>
    </location>
</feature>
<feature type="domain" description="G-protein coupled receptors family 2 profile 1" evidence="26">
    <location>
        <begin position="2074"/>
        <end position="2160"/>
    </location>
</feature>
<evidence type="ECO:0000256" key="8">
    <source>
        <dbReference type="ARBA" id="ARBA00022989"/>
    </source>
</evidence>
<dbReference type="CDD" id="cd11304">
    <property type="entry name" value="Cadherin_repeat"/>
    <property type="match status" value="8"/>
</dbReference>
<dbReference type="PROSITE" id="PS00022">
    <property type="entry name" value="EGF_1"/>
    <property type="match status" value="2"/>
</dbReference>
<evidence type="ECO:0000256" key="13">
    <source>
        <dbReference type="ARBA" id="ARBA00023180"/>
    </source>
</evidence>
<feature type="compositionally biased region" description="Basic and acidic residues" evidence="19">
    <location>
        <begin position="2963"/>
        <end position="3001"/>
    </location>
</feature>
<feature type="compositionally biased region" description="Low complexity" evidence="19">
    <location>
        <begin position="2917"/>
        <end position="2932"/>
    </location>
</feature>
<evidence type="ECO:0000259" key="28">
    <source>
        <dbReference type="PROSITE" id="PS50268"/>
    </source>
</evidence>
<proteinExistence type="predicted"/>
<feature type="domain" description="EGF-like" evidence="23">
    <location>
        <begin position="1428"/>
        <end position="1464"/>
    </location>
</feature>
<dbReference type="PROSITE" id="PS50261">
    <property type="entry name" value="G_PROTEIN_RECEP_F2_4"/>
    <property type="match status" value="1"/>
</dbReference>
<evidence type="ECO:0000256" key="9">
    <source>
        <dbReference type="ARBA" id="ARBA00023040"/>
    </source>
</evidence>
<dbReference type="RefSeq" id="XP_017787026.1">
    <property type="nucleotide sequence ID" value="XM_017931537.1"/>
</dbReference>
<dbReference type="InterPro" id="IPR056286">
    <property type="entry name" value="Cadherin_CELSR1-3_9th"/>
</dbReference>
<feature type="transmembrane region" description="Helical" evidence="20">
    <location>
        <begin position="2615"/>
        <end position="2638"/>
    </location>
</feature>
<feature type="disulfide bond" evidence="18">
    <location>
        <begin position="2054"/>
        <end position="2066"/>
    </location>
</feature>
<dbReference type="InterPro" id="IPR002049">
    <property type="entry name" value="LE_dom"/>
</dbReference>
<dbReference type="SUPFAM" id="SSF49313">
    <property type="entry name" value="Cadherin-like"/>
    <property type="match status" value="9"/>
</dbReference>
<feature type="transmembrane region" description="Helical" evidence="20">
    <location>
        <begin position="2760"/>
        <end position="2782"/>
    </location>
</feature>
<evidence type="ECO:0000259" key="22">
    <source>
        <dbReference type="PROSITE" id="PS50025"/>
    </source>
</evidence>
<dbReference type="InterPro" id="IPR002126">
    <property type="entry name" value="Cadherin-like_dom"/>
</dbReference>
<feature type="disulfide bond" evidence="17">
    <location>
        <begin position="1967"/>
        <end position="1984"/>
    </location>
</feature>
<evidence type="ECO:0000256" key="19">
    <source>
        <dbReference type="SAM" id="MobiDB-lite"/>
    </source>
</evidence>
<feature type="transmembrane region" description="Helical" evidence="20">
    <location>
        <begin position="2802"/>
        <end position="2824"/>
    </location>
</feature>
<evidence type="ECO:0000259" key="23">
    <source>
        <dbReference type="PROSITE" id="PS50026"/>
    </source>
</evidence>
<dbReference type="PROSITE" id="PS01186">
    <property type="entry name" value="EGF_2"/>
    <property type="match status" value="1"/>
</dbReference>
<dbReference type="Pfam" id="PF00028">
    <property type="entry name" value="Cadherin"/>
    <property type="match status" value="8"/>
</dbReference>
<keyword evidence="6" id="KW-0677">Repeat</keyword>
<dbReference type="SMART" id="SM00008">
    <property type="entry name" value="HormR"/>
    <property type="match status" value="1"/>
</dbReference>
<dbReference type="Gene3D" id="2.10.25.10">
    <property type="entry name" value="Laminin"/>
    <property type="match status" value="5"/>
</dbReference>
<dbReference type="InterPro" id="IPR001879">
    <property type="entry name" value="GPCR_2_extracellular_dom"/>
</dbReference>
<dbReference type="Pfam" id="PF23592">
    <property type="entry name" value="Cadherin_CELSR2_9th"/>
    <property type="match status" value="1"/>
</dbReference>
<evidence type="ECO:0000256" key="4">
    <source>
        <dbReference type="ARBA" id="ARBA00022536"/>
    </source>
</evidence>
<evidence type="ECO:0000256" key="3">
    <source>
        <dbReference type="ARBA" id="ARBA00022475"/>
    </source>
</evidence>
<evidence type="ECO:0000256" key="15">
    <source>
        <dbReference type="ARBA" id="ARBA00023292"/>
    </source>
</evidence>
<feature type="region of interest" description="Disordered" evidence="19">
    <location>
        <begin position="3239"/>
        <end position="3276"/>
    </location>
</feature>
<dbReference type="InterPro" id="IPR032471">
    <property type="entry name" value="AGRL2-4_GAIN_subdom_A"/>
</dbReference>
<feature type="domain" description="Laminin G" evidence="22">
    <location>
        <begin position="1511"/>
        <end position="1710"/>
    </location>
</feature>
<feature type="domain" description="Cadherin" evidence="28">
    <location>
        <begin position="954"/>
        <end position="1059"/>
    </location>
</feature>
<feature type="signal peptide" evidence="21">
    <location>
        <begin position="1"/>
        <end position="28"/>
    </location>
</feature>
<evidence type="ECO:0000256" key="18">
    <source>
        <dbReference type="PROSITE-ProRule" id="PRU00460"/>
    </source>
</evidence>
<feature type="disulfide bond" evidence="18">
    <location>
        <begin position="2075"/>
        <end position="2084"/>
    </location>
</feature>
<dbReference type="PROSITE" id="PS50027">
    <property type="entry name" value="EGF_LAM_2"/>
    <property type="match status" value="1"/>
</dbReference>
<keyword evidence="11 17" id="KW-1015">Disulfide bond</keyword>
<dbReference type="PROSITE" id="PS50025">
    <property type="entry name" value="LAM_G_DOMAIN"/>
    <property type="match status" value="2"/>
</dbReference>
<evidence type="ECO:0000313" key="30">
    <source>
        <dbReference type="RefSeq" id="XP_017787026.1"/>
    </source>
</evidence>
<evidence type="ECO:0000259" key="26">
    <source>
        <dbReference type="PROSITE" id="PS50227"/>
    </source>
</evidence>
<feature type="domain" description="Cadherin" evidence="28">
    <location>
        <begin position="525"/>
        <end position="631"/>
    </location>
</feature>
<dbReference type="SMART" id="SM00180">
    <property type="entry name" value="EGF_Lam"/>
    <property type="match status" value="1"/>
</dbReference>
<evidence type="ECO:0000256" key="7">
    <source>
        <dbReference type="ARBA" id="ARBA00022837"/>
    </source>
</evidence>
<dbReference type="GeneID" id="108569831"/>
<dbReference type="InterPro" id="IPR000742">
    <property type="entry name" value="EGF"/>
</dbReference>
<keyword evidence="13" id="KW-0325">Glycoprotein</keyword>
<dbReference type="SUPFAM" id="SSF57196">
    <property type="entry name" value="EGF/Laminin"/>
    <property type="match status" value="2"/>
</dbReference>
<dbReference type="Pfam" id="PF00053">
    <property type="entry name" value="EGF_laminin"/>
    <property type="match status" value="1"/>
</dbReference>
<evidence type="ECO:0000256" key="5">
    <source>
        <dbReference type="ARBA" id="ARBA00022692"/>
    </source>
</evidence>
<keyword evidence="3" id="KW-1003">Cell membrane</keyword>
<dbReference type="Pfam" id="PF02793">
    <property type="entry name" value="HRM"/>
    <property type="match status" value="1"/>
</dbReference>
<keyword evidence="14" id="KW-0807">Transducer</keyword>
<dbReference type="InterPro" id="IPR036445">
    <property type="entry name" value="GPCR_2_extracell_dom_sf"/>
</dbReference>
<feature type="transmembrane region" description="Helical" evidence="20">
    <location>
        <begin position="2721"/>
        <end position="2740"/>
    </location>
</feature>
<feature type="domain" description="Laminin EGF-like" evidence="24">
    <location>
        <begin position="2054"/>
        <end position="2101"/>
    </location>
</feature>
<evidence type="ECO:0000256" key="11">
    <source>
        <dbReference type="ARBA" id="ARBA00023157"/>
    </source>
</evidence>
<gene>
    <name evidence="30" type="primary">LOC108569831</name>
</gene>
<feature type="domain" description="Cadherin" evidence="28">
    <location>
        <begin position="303"/>
        <end position="407"/>
    </location>
</feature>
<dbReference type="PROSITE" id="PS50268">
    <property type="entry name" value="CADHERIN_2"/>
    <property type="match status" value="8"/>
</dbReference>
<keyword evidence="10 20" id="KW-0472">Membrane</keyword>
<feature type="domain" description="Cadherin" evidence="28">
    <location>
        <begin position="846"/>
        <end position="953"/>
    </location>
</feature>
<dbReference type="PANTHER" id="PTHR24026">
    <property type="entry name" value="FAT ATYPICAL CADHERIN-RELATED"/>
    <property type="match status" value="1"/>
</dbReference>
<dbReference type="InterPro" id="IPR000203">
    <property type="entry name" value="GPS"/>
</dbReference>
<dbReference type="Proteomes" id="UP000695000">
    <property type="component" value="Unplaced"/>
</dbReference>
<comment type="caution">
    <text evidence="17">Lacks conserved residue(s) required for the propagation of feature annotation.</text>
</comment>
<dbReference type="Pfam" id="PF00002">
    <property type="entry name" value="7tm_2"/>
    <property type="match status" value="1"/>
</dbReference>
<evidence type="ECO:0000313" key="29">
    <source>
        <dbReference type="Proteomes" id="UP000695000"/>
    </source>
</evidence>
<dbReference type="Gene3D" id="2.60.220.50">
    <property type="match status" value="1"/>
</dbReference>
<feature type="disulfide bond" evidence="18">
    <location>
        <begin position="2056"/>
        <end position="2073"/>
    </location>
</feature>
<dbReference type="Pfam" id="PF00008">
    <property type="entry name" value="EGF"/>
    <property type="match status" value="2"/>
</dbReference>
<evidence type="ECO:0000256" key="1">
    <source>
        <dbReference type="ARBA" id="ARBA00004651"/>
    </source>
</evidence>
<dbReference type="Pfam" id="PF16489">
    <property type="entry name" value="GAIN"/>
    <property type="match status" value="1"/>
</dbReference>
<dbReference type="InterPro" id="IPR000832">
    <property type="entry name" value="GPCR_2_secretin-like"/>
</dbReference>
<dbReference type="InterPro" id="IPR001791">
    <property type="entry name" value="Laminin_G"/>
</dbReference>
<dbReference type="PROSITE" id="PS01248">
    <property type="entry name" value="EGF_LAM_1"/>
    <property type="match status" value="1"/>
</dbReference>
<feature type="domain" description="Cadherin" evidence="28">
    <location>
        <begin position="408"/>
        <end position="524"/>
    </location>
</feature>
<feature type="domain" description="EGF-like" evidence="23">
    <location>
        <begin position="1713"/>
        <end position="1749"/>
    </location>
</feature>
<dbReference type="PROSITE" id="PS50227">
    <property type="entry name" value="G_PROTEIN_RECEP_F2_3"/>
    <property type="match status" value="1"/>
</dbReference>
<feature type="domain" description="Cadherin" evidence="28">
    <location>
        <begin position="1060"/>
        <end position="1166"/>
    </location>
</feature>
<dbReference type="PRINTS" id="PR00205">
    <property type="entry name" value="CADHERIN"/>
</dbReference>
<keyword evidence="29" id="KW-1185">Reference proteome</keyword>
<dbReference type="InterPro" id="IPR001881">
    <property type="entry name" value="EGF-like_Ca-bd_dom"/>
</dbReference>
<dbReference type="PRINTS" id="PR00249">
    <property type="entry name" value="GPCRSECRETIN"/>
</dbReference>
<feature type="region of interest" description="Disordered" evidence="19">
    <location>
        <begin position="2912"/>
        <end position="3031"/>
    </location>
</feature>
<dbReference type="SMART" id="SM00112">
    <property type="entry name" value="CA"/>
    <property type="match status" value="8"/>
</dbReference>
<organism evidence="29 30">
    <name type="scientific">Nicrophorus vespilloides</name>
    <name type="common">Boreal carrion beetle</name>
    <dbReference type="NCBI Taxonomy" id="110193"/>
    <lineage>
        <taxon>Eukaryota</taxon>
        <taxon>Metazoa</taxon>
        <taxon>Ecdysozoa</taxon>
        <taxon>Arthropoda</taxon>
        <taxon>Hexapoda</taxon>
        <taxon>Insecta</taxon>
        <taxon>Pterygota</taxon>
        <taxon>Neoptera</taxon>
        <taxon>Endopterygota</taxon>
        <taxon>Coleoptera</taxon>
        <taxon>Polyphaga</taxon>
        <taxon>Staphyliniformia</taxon>
        <taxon>Silphidae</taxon>
        <taxon>Nicrophorinae</taxon>
        <taxon>Nicrophorus</taxon>
    </lineage>
</organism>
<dbReference type="CDD" id="cd15441">
    <property type="entry name" value="7tmB2_CELSR_Adhesion_IV"/>
    <property type="match status" value="1"/>
</dbReference>
<dbReference type="Gene3D" id="1.25.40.610">
    <property type="match status" value="1"/>
</dbReference>
<evidence type="ECO:0000256" key="14">
    <source>
        <dbReference type="ARBA" id="ARBA00023224"/>
    </source>
</evidence>
<protein>
    <submittedName>
        <fullName evidence="30">Protocadherin-like wing polarity protein stan isoform X2</fullName>
    </submittedName>
</protein>
<accession>A0ABM1NJM6</accession>
<dbReference type="PANTHER" id="PTHR24026:SF51">
    <property type="entry name" value="PROTOCADHERIN-LIKE WING POLARITY PROTEIN STAN"/>
    <property type="match status" value="1"/>
</dbReference>
<dbReference type="SUPFAM" id="SSF49899">
    <property type="entry name" value="Concanavalin A-like lectins/glucanases"/>
    <property type="match status" value="2"/>
</dbReference>
<evidence type="ECO:0000256" key="17">
    <source>
        <dbReference type="PROSITE-ProRule" id="PRU00076"/>
    </source>
</evidence>
<dbReference type="Pfam" id="PF02210">
    <property type="entry name" value="Laminin_G_2"/>
    <property type="match status" value="2"/>
</dbReference>
<dbReference type="CDD" id="cd00055">
    <property type="entry name" value="EGF_Lam"/>
    <property type="match status" value="2"/>
</dbReference>
<dbReference type="Gene3D" id="2.60.120.200">
    <property type="match status" value="2"/>
</dbReference>
<dbReference type="InterPro" id="IPR057244">
    <property type="entry name" value="GAIN_B"/>
</dbReference>
<evidence type="ECO:0000256" key="6">
    <source>
        <dbReference type="ARBA" id="ARBA00022737"/>
    </source>
</evidence>
<feature type="disulfide bond" evidence="17">
    <location>
        <begin position="1739"/>
        <end position="1748"/>
    </location>
</feature>
<evidence type="ECO:0000256" key="10">
    <source>
        <dbReference type="ARBA" id="ARBA00023136"/>
    </source>
</evidence>
<dbReference type="SMART" id="SM00181">
    <property type="entry name" value="EGF"/>
    <property type="match status" value="6"/>
</dbReference>
<keyword evidence="7 16" id="KW-0106">Calcium</keyword>
<feature type="transmembrane region" description="Helical" evidence="20">
    <location>
        <begin position="2830"/>
        <end position="2853"/>
    </location>
</feature>
<dbReference type="InterPro" id="IPR017981">
    <property type="entry name" value="GPCR_2-like_7TM"/>
</dbReference>
<feature type="domain" description="Laminin G" evidence="22">
    <location>
        <begin position="1753"/>
        <end position="1922"/>
    </location>
</feature>
<sequence length="3276" mass="363284">MSSSKAPAIERSPLLLALLLCLPLLSNGYLLLVTEDQASGDVIFDASVYRLGSERSYKVNHERSASFVDDLIEVDPHDGIVRLLQPLHCNSLYYPNLFTVHIDSTSNRLRDIDYYSLPLRIFIVGAGCSEDRKEVTDNDDDLSVAVGRRKRNAMNPFLHRAHPNVNTRVSAAKRWISETYASFAIPTSDKWQRICLKKSQFINSITAFLPRSIAKNCTVTFVDLNDDRFKIEASQGDLVASEDVCILEPLWKVVVLFNAQCSGNRILDSDHRLKIVYHHQIFNDTDIAKRVRRELRNQSPFFEQHLYIASVMEECDPGVAVITMKARDPENNLMTYSMVSLLDSRTQSMFDIDTKSGLVTTSVKLDRELVDVHYFKVLATDDSFPPRSGTTMLQINVLDANDHTPVFEMNDYEASVREGVSVGTTVITLKATDQDYGKNSEVEYSIQSVFGGGTSKPEDDNKVFKIDSKSGVITTRSSLDRETTEVYTLIVDATDQATPQSARRSASATVVINVSDDNDNYPQFSERAYTVNIREDINWSENPVVAHIKASDADQGVNAAIRYAIIGGNTQSQFTIDSLSGDVTLVKPLDYEILRNYRLVVRAQDGGNPSRSNTTQLLIKVEDVNDNAPRFYTSLFQESVSESVSTGFSILKVQAFDNDDGLNANILYNIAPRDASGASTEDIPLTVDAHSGWIYTTKQLDREEQSKYMLQVIARDQGNPPLSATASIVITVQDVNDNDPVFEPKVYEALVSEDDPPGTQVTTVTASDADEDTRLHYELSNGNSRNRFSITSQNGRGLITIAQPLDYKQEKRYVLEVTASDSGGRKDKATVYVNVTDANNFSPVFENAPYSASVFEDAIVGTTVLVVSASDNDVGLNAEITYSLGEDTNLDRPQDFTINPQTGAIVTAKTLDREVLSGYILTVTAKDGGNPPLSDTTDVEITVTDVNDNFPIFQNTPYSGSVSEDALIGTSILQIAATDADIGLNGRIRYTLSEKDIEDGSFVIDPTSGVIRTNKGLDRESVASYTLEAHAIDRGSPPRSSTVPVVITILDVNDSPPTFDTDKIVLYIPENSPIRSTVGEIQAKDPDEGQNAKIEYTIIGGEDSNCFSLVAIPGTDKAELITMTELDYESPKKKYDLIVRASSRPLRSDVPLEVIVTDVNDNAPVLKDFHILFNNFKDHFPSAPIGRIPAFDADVSDRLHYRILSGNNANLVALNETSGQLQLSPQLNTNVPKVATMEVSVTDGVNDVKAIMQLSVKLITESMLYNSITVRLNQMTKEAFLSPLLTYFIDGLAAILPCPKENIFIFSIQDDIDVNSKILNVSFSVKRPDVPKEEYYTQQFLKERVYLKRSILAAISTVQVLPFDDNLCVSEPCLNYEECLTVLKFGNASGFISSSTVLFRPIYPVTAFTCRCPLGFTGSKEHYLCDTEVNLCYSAPCQNNGTCRVKEGGYTCVCPPDFTGPNCEIKLNSDTCNSNICKSGSTCTKRLKGGFVCEDCSPATGSEHYTPLCELKSRSFSANSFLTFPSLKQRHRMHLQLRFATTSRNGLLLYNGRYNELHDFIALEIVNASVQFSFSLGSGVTRATASLPGGVSDGEWHTVTVHYFNKSVTISLDDCDTALALAHGEELGGRWECAGYSQHILESRCSSLTETCHRFLDLTGPLQLGGLPTLPEKFQAMNHHYVGCISDLEVDYQFVDLNSFVADNGTVAGCPEKRSYCSSKPCKNGGVCKEVWSMFRCECAEGFGGKDCGESVNKPWRFEGDGTLSFIPTSLRPIQLPWINSMTVRTLQQDAFLMSGHLGQNSSAVLHIRNGLVAYSYNGESLNFSVPKFVSDGRWHRIDVLWLGTEIKISVDYGERTAVVPFNSKIQGLIVGKILVGGPDDTFTFLNAGYNYFDGCIQDVRIGNNQQMLNTPTARKNVLDGCESNVKCTTECPANANCVVEWGSSRCECHEGHVGPLCVPICSKSPCENSGLCVEELSTKGYKCDCNSTIYSGEYCENRQAQPCPSSWWGFPFCGPCHCDVESGYHPDCNKKTGQCRCRENHYQPPGTTQCLPCDCYLTGSYSAICDQQSGQCRCKDGVIGKKCDSCPNPYAEITLQGCEVVYDGCPRSASDGIWWPRTSFGAEATETCPKGTLGKASRSCDNQLGGWQSPDLFNCTSEKFVELRVKLSAIEKETDRINTFDAINLASDLHKATNHTSNLYGADVLITNDLIMELLKHESQVHGLNLTHSQDKDYISNLVLSASSILDSKYSEHWKRIKELTESSGEKLIASFEKYINVLCESKSDIYTNPFEIVASNVVLGLDIITPDSLYGQEKNSISIISPDNSFTTERVVIPDTSQFLENSESTQSLGPLVSFPKYNNYLKDKSKFDVNSKILVPLKLLGIKPLEIGELSTKNSKPLSGPVISYVQYKQAGNLLPDLYDDSVVRRWGVDIAIGSPLISLSILIPEYVEAVNKTITERKITFEDIKEPEYSFRDFEKKSFSEGAIRGHENEAQYYRLERAKRDESETRKVLFRSLSGVMLHLPVRLQIWLDDEKMIFNERSNPQCVHWSTARGFGEWSRVGCRTEVNDDWFDRYDGGPLLVNCTCNHLSTFAVLVDVVDLEYIPEPSLLEDISSYSCFSLSLPILFATYLILAFLRGAQTNSNTIRKNLVLCVFLAELLYFVALKARKPMVGNEFGCKLVAMGLHYLWLGAFAWMLVDALHLYRMLTEMRDINHGPMRFYYCIGYVLPAIIVSMAVGVRAHQYGNYYFCWVSLYESVIWSVVGPIGIFVFFNVGVLMFAVRAAFTLQDHVMGFGNLRTLLWVSVVALPLLGASWVLALLAASEKHPLLTPILSLAVLVHALFSLLGYCVANNRVRQNLVRTILRCMGRKVPLLETNSVAGVASTSSQNLNAQSRSALAYHSSAMDAARRNIGISTSSTTSRSTTKTSSSPYRSDTHLRHTSTSTSNYNSTSDVPSYLRGFEQDGGMHRHREVVEDSGRRDRRDGRDSDSDSDGSEGRSLELASSHSSDDDESSARRHRGRMGGRQGYLPNITEHVVTRCGTPPALNVVTKSQLFPSVQPYAPRWSSQLPEAYLHSPPVPEVGRWSAETGSDNEFCHKSPNPLPNPDITPDTCLPSNQSEQYMMRAHYDPQYVTNMAHTKAEYMGKLVSPHENINYQEYAERCSDLDEKHHINDKYLFPYTAEEDHMASHNNYMHHPSSRIMSPITNDVNNPGMDYHGSRMGSRMGSVLGSVHGSICGSTRGSPSPLMPPVTMMHSNHHPVDPTQKEKDEETSV</sequence>
<dbReference type="SMART" id="SM00282">
    <property type="entry name" value="LamG"/>
    <property type="match status" value="2"/>
</dbReference>
<comment type="subcellular location">
    <subcellularLocation>
        <location evidence="1">Cell membrane</location>
        <topology evidence="1">Multi-pass membrane protein</topology>
    </subcellularLocation>
</comment>
<feature type="domain" description="Cadherin" evidence="28">
    <location>
        <begin position="743"/>
        <end position="845"/>
    </location>
</feature>
<keyword evidence="15 18" id="KW-0424">Laminin EGF-like domain</keyword>
<dbReference type="PROSITE" id="PS50026">
    <property type="entry name" value="EGF_3"/>
    <property type="match status" value="3"/>
</dbReference>
<keyword evidence="5 20" id="KW-0812">Transmembrane</keyword>
<reference evidence="30" key="1">
    <citation type="submission" date="2025-08" db="UniProtKB">
        <authorList>
            <consortium name="RefSeq"/>
        </authorList>
    </citation>
    <scope>IDENTIFICATION</scope>
    <source>
        <tissue evidence="30">Whole Larva</tissue>
    </source>
</reference>
<evidence type="ECO:0000256" key="2">
    <source>
        <dbReference type="ARBA" id="ARBA00022473"/>
    </source>
</evidence>
<evidence type="ECO:0000256" key="12">
    <source>
        <dbReference type="ARBA" id="ARBA00023170"/>
    </source>
</evidence>
<evidence type="ECO:0000259" key="25">
    <source>
        <dbReference type="PROSITE" id="PS50221"/>
    </source>
</evidence>
<dbReference type="CDD" id="cd00054">
    <property type="entry name" value="EGF_CA"/>
    <property type="match status" value="2"/>
</dbReference>
<dbReference type="Gene3D" id="4.10.1240.10">
    <property type="entry name" value="GPCR, family 2, extracellular hormone receptor domain"/>
    <property type="match status" value="1"/>
</dbReference>
<dbReference type="SMART" id="SM00303">
    <property type="entry name" value="GPS"/>
    <property type="match status" value="1"/>
</dbReference>
<feature type="domain" description="EGF-like" evidence="23">
    <location>
        <begin position="1959"/>
        <end position="1997"/>
    </location>
</feature>
<feature type="compositionally biased region" description="Basic and acidic residues" evidence="19">
    <location>
        <begin position="3261"/>
        <end position="3276"/>
    </location>
</feature>
<dbReference type="InterPro" id="IPR020894">
    <property type="entry name" value="Cadherin_CS"/>
</dbReference>
<dbReference type="PROSITE" id="PS50221">
    <property type="entry name" value="GAIN_B"/>
    <property type="match status" value="1"/>
</dbReference>
<feature type="domain" description="GAIN-B" evidence="25">
    <location>
        <begin position="2449"/>
        <end position="2604"/>
    </location>
</feature>
<dbReference type="PROSITE" id="PS00232">
    <property type="entry name" value="CADHERIN_1"/>
    <property type="match status" value="4"/>
</dbReference>
<keyword evidence="9" id="KW-0297">G-protein coupled receptor</keyword>
<dbReference type="Gene3D" id="2.60.40.60">
    <property type="entry name" value="Cadherins"/>
    <property type="match status" value="9"/>
</dbReference>
<name>A0ABM1NJM6_NICVS</name>
<dbReference type="Gene3D" id="1.20.1070.10">
    <property type="entry name" value="Rhodopsin 7-helix transmembrane proteins"/>
    <property type="match status" value="1"/>
</dbReference>